<organism evidence="3 4">
    <name type="scientific">Pinibacter soli</name>
    <dbReference type="NCBI Taxonomy" id="3044211"/>
    <lineage>
        <taxon>Bacteria</taxon>
        <taxon>Pseudomonadati</taxon>
        <taxon>Bacteroidota</taxon>
        <taxon>Chitinophagia</taxon>
        <taxon>Chitinophagales</taxon>
        <taxon>Chitinophagaceae</taxon>
        <taxon>Pinibacter</taxon>
    </lineage>
</organism>
<keyword evidence="4" id="KW-1185">Reference proteome</keyword>
<dbReference type="PROSITE" id="PS51352">
    <property type="entry name" value="THIOREDOXIN_2"/>
    <property type="match status" value="1"/>
</dbReference>
<dbReference type="PANTHER" id="PTHR42852:SF13">
    <property type="entry name" value="PROTEIN DIPZ"/>
    <property type="match status" value="1"/>
</dbReference>
<evidence type="ECO:0000313" key="4">
    <source>
        <dbReference type="Proteomes" id="UP001226434"/>
    </source>
</evidence>
<dbReference type="Proteomes" id="UP001226434">
    <property type="component" value="Unassembled WGS sequence"/>
</dbReference>
<sequence length="440" mass="50505">MNKLFFCLCLMVLVSPSYAQKTTKNGLQIGDTVPNVFFGETLQGDLPVKSMTDLKGKLTILDFWTTGCVGCILGMPALDSLQSTFGNKIQTIIVCKNERQEVEKVFKRIKKPFPKTPIVLADSILNACFPHRTVPHHVWIDGNGVVKFITYDHNATVENVRKFLQGEHLHFSVRKQIPDFNDKVMLYNEGGGRWNQEIKFHTLFATFLDGVEHAMPQMIYDPVSNTQTLRVVNYQYSYLFGVAYNESFGDGLYNQPARWLLETKDSVDFFQKEVETDSLIDDWNKKYMASYEAVIPGNHQKQLFKTMQRDLNAYSPYVAQVEKRKVKCLVLVNKGIRPTTYKGKDSVFVEEADKSCVVRNYTIRNSVLAALTTHNYFLRIPILDETNFTKKTDVHFSNSLDNLSDPTQLKRVQEELRVNGLGLEYGYRTLDMLVVRDKHE</sequence>
<feature type="domain" description="Thioredoxin" evidence="2">
    <location>
        <begin position="27"/>
        <end position="169"/>
    </location>
</feature>
<proteinExistence type="predicted"/>
<name>A0ABT6RHP6_9BACT</name>
<feature type="signal peptide" evidence="1">
    <location>
        <begin position="1"/>
        <end position="19"/>
    </location>
</feature>
<accession>A0ABT6RHP6</accession>
<dbReference type="InterPro" id="IPR013766">
    <property type="entry name" value="Thioredoxin_domain"/>
</dbReference>
<dbReference type="SUPFAM" id="SSF52833">
    <property type="entry name" value="Thioredoxin-like"/>
    <property type="match status" value="1"/>
</dbReference>
<evidence type="ECO:0000256" key="1">
    <source>
        <dbReference type="SAM" id="SignalP"/>
    </source>
</evidence>
<dbReference type="EMBL" id="JASBRG010000007">
    <property type="protein sequence ID" value="MDI3321374.1"/>
    <property type="molecule type" value="Genomic_DNA"/>
</dbReference>
<reference evidence="3 4" key="1">
    <citation type="submission" date="2023-05" db="EMBL/GenBank/DDBJ databases">
        <title>Genome sequence of Pinibacter sp. MAH-24.</title>
        <authorList>
            <person name="Huq M.A."/>
        </authorList>
    </citation>
    <scope>NUCLEOTIDE SEQUENCE [LARGE SCALE GENOMIC DNA]</scope>
    <source>
        <strain evidence="3 4">MAH-24</strain>
    </source>
</reference>
<gene>
    <name evidence="3" type="ORF">QJ048_16385</name>
</gene>
<dbReference type="RefSeq" id="WP_282335483.1">
    <property type="nucleotide sequence ID" value="NZ_JASBRG010000007.1"/>
</dbReference>
<protein>
    <submittedName>
        <fullName evidence="3">TlpA disulfide reductase family protein</fullName>
    </submittedName>
</protein>
<comment type="caution">
    <text evidence="3">The sequence shown here is derived from an EMBL/GenBank/DDBJ whole genome shotgun (WGS) entry which is preliminary data.</text>
</comment>
<evidence type="ECO:0000313" key="3">
    <source>
        <dbReference type="EMBL" id="MDI3321374.1"/>
    </source>
</evidence>
<dbReference type="InterPro" id="IPR050553">
    <property type="entry name" value="Thioredoxin_ResA/DsbE_sf"/>
</dbReference>
<keyword evidence="1" id="KW-0732">Signal</keyword>
<dbReference type="CDD" id="cd02966">
    <property type="entry name" value="TlpA_like_family"/>
    <property type="match status" value="1"/>
</dbReference>
<dbReference type="PANTHER" id="PTHR42852">
    <property type="entry name" value="THIOL:DISULFIDE INTERCHANGE PROTEIN DSBE"/>
    <property type="match status" value="1"/>
</dbReference>
<evidence type="ECO:0000259" key="2">
    <source>
        <dbReference type="PROSITE" id="PS51352"/>
    </source>
</evidence>
<feature type="chain" id="PRO_5045923205" evidence="1">
    <location>
        <begin position="20"/>
        <end position="440"/>
    </location>
</feature>
<dbReference type="Gene3D" id="3.40.30.10">
    <property type="entry name" value="Glutaredoxin"/>
    <property type="match status" value="1"/>
</dbReference>
<dbReference type="InterPro" id="IPR036249">
    <property type="entry name" value="Thioredoxin-like_sf"/>
</dbReference>